<evidence type="ECO:0000313" key="5">
    <source>
        <dbReference type="Proteomes" id="UP000698800"/>
    </source>
</evidence>
<dbReference type="GO" id="GO:0005576">
    <property type="term" value="C:extracellular region"/>
    <property type="evidence" value="ECO:0007669"/>
    <property type="project" value="TreeGrafter"/>
</dbReference>
<dbReference type="GO" id="GO:0006972">
    <property type="term" value="P:hyperosmotic response"/>
    <property type="evidence" value="ECO:0007669"/>
    <property type="project" value="TreeGrafter"/>
</dbReference>
<feature type="compositionally biased region" description="Polar residues" evidence="1">
    <location>
        <begin position="633"/>
        <end position="646"/>
    </location>
</feature>
<feature type="chain" id="PRO_5040353304" evidence="3">
    <location>
        <begin position="21"/>
        <end position="778"/>
    </location>
</feature>
<dbReference type="InterPro" id="IPR039295">
    <property type="entry name" value="MSB2"/>
</dbReference>
<dbReference type="GO" id="GO:0001402">
    <property type="term" value="P:signal transduction involved in filamentous growth"/>
    <property type="evidence" value="ECO:0007669"/>
    <property type="project" value="TreeGrafter"/>
</dbReference>
<keyword evidence="2" id="KW-0812">Transmembrane</keyword>
<dbReference type="GO" id="GO:0009986">
    <property type="term" value="C:cell surface"/>
    <property type="evidence" value="ECO:0007669"/>
    <property type="project" value="TreeGrafter"/>
</dbReference>
<comment type="caution">
    <text evidence="4">The sequence shown here is derived from an EMBL/GenBank/DDBJ whole genome shotgun (WGS) entry which is preliminary data.</text>
</comment>
<organism evidence="4 5">
    <name type="scientific">Glutinoglossum americanum</name>
    <dbReference type="NCBI Taxonomy" id="1670608"/>
    <lineage>
        <taxon>Eukaryota</taxon>
        <taxon>Fungi</taxon>
        <taxon>Dikarya</taxon>
        <taxon>Ascomycota</taxon>
        <taxon>Pezizomycotina</taxon>
        <taxon>Geoglossomycetes</taxon>
        <taxon>Geoglossales</taxon>
        <taxon>Geoglossaceae</taxon>
        <taxon>Glutinoglossum</taxon>
    </lineage>
</organism>
<evidence type="ECO:0000256" key="2">
    <source>
        <dbReference type="SAM" id="Phobius"/>
    </source>
</evidence>
<dbReference type="GO" id="GO:0031505">
    <property type="term" value="P:fungal-type cell wall organization"/>
    <property type="evidence" value="ECO:0007669"/>
    <property type="project" value="TreeGrafter"/>
</dbReference>
<dbReference type="GO" id="GO:0005034">
    <property type="term" value="F:osmosensor activity"/>
    <property type="evidence" value="ECO:0007669"/>
    <property type="project" value="InterPro"/>
</dbReference>
<protein>
    <submittedName>
        <fullName evidence="4">Uncharacterized protein</fullName>
    </submittedName>
</protein>
<dbReference type="GO" id="GO:0007232">
    <property type="term" value="P:osmosensory signaling pathway via Sho1 osmosensor"/>
    <property type="evidence" value="ECO:0007669"/>
    <property type="project" value="InterPro"/>
</dbReference>
<reference evidence="4" key="1">
    <citation type="submission" date="2021-03" db="EMBL/GenBank/DDBJ databases">
        <title>Comparative genomics and phylogenomic investigation of the class Geoglossomycetes provide insights into ecological specialization and systematics.</title>
        <authorList>
            <person name="Melie T."/>
            <person name="Pirro S."/>
            <person name="Miller A.N."/>
            <person name="Quandt A."/>
        </authorList>
    </citation>
    <scope>NUCLEOTIDE SEQUENCE</scope>
    <source>
        <strain evidence="4">GBOQ0MN5Z8</strain>
    </source>
</reference>
<dbReference type="PANTHER" id="PTHR35778:SF1">
    <property type="entry name" value="SIGNALING MUCIN HKR1-RELATED"/>
    <property type="match status" value="1"/>
</dbReference>
<keyword evidence="2" id="KW-1133">Transmembrane helix</keyword>
<keyword evidence="5" id="KW-1185">Reference proteome</keyword>
<dbReference type="PANTHER" id="PTHR35778">
    <property type="entry name" value="SIGNALING MUCIN HKR1-RELATED"/>
    <property type="match status" value="1"/>
</dbReference>
<dbReference type="EMBL" id="JAGHQL010000232">
    <property type="protein sequence ID" value="KAH0536126.1"/>
    <property type="molecule type" value="Genomic_DNA"/>
</dbReference>
<evidence type="ECO:0000313" key="4">
    <source>
        <dbReference type="EMBL" id="KAH0536126.1"/>
    </source>
</evidence>
<keyword evidence="3" id="KW-0732">Signal</keyword>
<keyword evidence="2" id="KW-0472">Membrane</keyword>
<dbReference type="Proteomes" id="UP000698800">
    <property type="component" value="Unassembled WGS sequence"/>
</dbReference>
<dbReference type="GO" id="GO:0030427">
    <property type="term" value="C:site of polarized growth"/>
    <property type="evidence" value="ECO:0007669"/>
    <property type="project" value="TreeGrafter"/>
</dbReference>
<proteinExistence type="predicted"/>
<feature type="signal peptide" evidence="3">
    <location>
        <begin position="1"/>
        <end position="20"/>
    </location>
</feature>
<feature type="region of interest" description="Disordered" evidence="1">
    <location>
        <begin position="694"/>
        <end position="778"/>
    </location>
</feature>
<feature type="region of interest" description="Disordered" evidence="1">
    <location>
        <begin position="633"/>
        <end position="656"/>
    </location>
</feature>
<feature type="transmembrane region" description="Helical" evidence="2">
    <location>
        <begin position="669"/>
        <end position="690"/>
    </location>
</feature>
<dbReference type="GO" id="GO:0030010">
    <property type="term" value="P:establishment of cell polarity"/>
    <property type="evidence" value="ECO:0007669"/>
    <property type="project" value="TreeGrafter"/>
</dbReference>
<dbReference type="GO" id="GO:0005886">
    <property type="term" value="C:plasma membrane"/>
    <property type="evidence" value="ECO:0007669"/>
    <property type="project" value="InterPro"/>
</dbReference>
<feature type="compositionally biased region" description="Gly residues" evidence="1">
    <location>
        <begin position="716"/>
        <end position="727"/>
    </location>
</feature>
<accession>A0A9P8HZS3</accession>
<sequence>MKSSAITWLALLRAFAPTLAFADANPLPAVTDQPKFYFPRVVKRMIYTNTTSSETSTSEQERVPLTVTSTNDLESFFSSLSSDTTTGALANTTTTPTPVAVDLPGAVSTVGDTVPILPPIATSADGIAVSTLVDGGTSTLFTPGVIPGFTPGVVPTSTTDTPAITVNPDSPAAPAVDSLVPGTGGIVPVLDASLPTPPSTVAPGIDSPAASSATDLPTAPLTALVPDISLPTIPSITDIPAILSVDPLASSTSLPDATSTTDVPVAPLIVPLVSDTAPAVPSVDPLALGTNPPAVSTTDLPTAPIIIPLVSDTGLPVPVSSTDVPVPLVVTLDTGIPSALPSTVVPITDLPVPTLAPTTDTALVPTVTDPAVPATEPAGATTGITGPATGSDGVAATTYLPTAPTPDAPAVITSAPTKYANDTTPSTDGAPVKSLDIATGDASDASSLSGDAPQTIMPTATDTATSQWLPPLIVTQTDAPSTLSDASPTQTGIPSGLPKAIAPNGGVPSEPRNTTMIQIGFIYKIPYPFVVASSITAAQIFNFLPKGIAYDLGIPEDQVTMRTLEPYDTSKDLGYVTTLALAYIPVDLVDQLALDLHTPYSNLYKNPDTAVSCLMDLINPSFPILAGQGLASNPSNSAGGDPQASSGAGEGSVFSGGNPNSGPINIKTMGIGLTTALGSVAYVAAIFVVARRYKKRRQRHQRSSSLSSVIGEREGVGSGPLMGGGLAPGDRETPGGRATPGNGRESRGSRGSGRSGGNSARTQNISAPMMAENSLGWN</sequence>
<dbReference type="AlphaFoldDB" id="A0A9P8HZS3"/>
<evidence type="ECO:0000256" key="1">
    <source>
        <dbReference type="SAM" id="MobiDB-lite"/>
    </source>
</evidence>
<name>A0A9P8HZS3_9PEZI</name>
<evidence type="ECO:0000256" key="3">
    <source>
        <dbReference type="SAM" id="SignalP"/>
    </source>
</evidence>
<gene>
    <name evidence="4" type="ORF">FGG08_006969</name>
</gene>
<dbReference type="OrthoDB" id="3366093at2759"/>